<accession>A0ABP5S9P7</accession>
<gene>
    <name evidence="1" type="ORF">GCM10010246_02340</name>
</gene>
<keyword evidence="2" id="KW-1185">Reference proteome</keyword>
<evidence type="ECO:0000313" key="2">
    <source>
        <dbReference type="Proteomes" id="UP001500253"/>
    </source>
</evidence>
<dbReference type="Proteomes" id="UP001500253">
    <property type="component" value="Unassembled WGS sequence"/>
</dbReference>
<evidence type="ECO:0000313" key="1">
    <source>
        <dbReference type="EMBL" id="GAA2324979.1"/>
    </source>
</evidence>
<protein>
    <recommendedName>
        <fullName evidence="3">Transposase</fullName>
    </recommendedName>
</protein>
<proteinExistence type="predicted"/>
<dbReference type="EMBL" id="BAAASD010000001">
    <property type="protein sequence ID" value="GAA2324979.1"/>
    <property type="molecule type" value="Genomic_DNA"/>
</dbReference>
<evidence type="ECO:0008006" key="3">
    <source>
        <dbReference type="Google" id="ProtNLM"/>
    </source>
</evidence>
<reference evidence="2" key="1">
    <citation type="journal article" date="2019" name="Int. J. Syst. Evol. Microbiol.">
        <title>The Global Catalogue of Microorganisms (GCM) 10K type strain sequencing project: providing services to taxonomists for standard genome sequencing and annotation.</title>
        <authorList>
            <consortium name="The Broad Institute Genomics Platform"/>
            <consortium name="The Broad Institute Genome Sequencing Center for Infectious Disease"/>
            <person name="Wu L."/>
            <person name="Ma J."/>
        </authorList>
    </citation>
    <scope>NUCLEOTIDE SEQUENCE [LARGE SCALE GENOMIC DNA]</scope>
    <source>
        <strain evidence="2">JCM 4316</strain>
    </source>
</reference>
<sequence>MLALAFLTALAANSASDRPAQPAHSTRSRPLTQLTVPEIRHLLAAVFDPPAVSAAKLLHWSNWRRQH</sequence>
<comment type="caution">
    <text evidence="1">The sequence shown here is derived from an EMBL/GenBank/DDBJ whole genome shotgun (WGS) entry which is preliminary data.</text>
</comment>
<organism evidence="1 2">
    <name type="scientific">Streptomyces cuspidosporus</name>
    <dbReference type="NCBI Taxonomy" id="66882"/>
    <lineage>
        <taxon>Bacteria</taxon>
        <taxon>Bacillati</taxon>
        <taxon>Actinomycetota</taxon>
        <taxon>Actinomycetes</taxon>
        <taxon>Kitasatosporales</taxon>
        <taxon>Streptomycetaceae</taxon>
        <taxon>Streptomyces</taxon>
    </lineage>
</organism>
<name>A0ABP5S9P7_9ACTN</name>